<keyword evidence="2 6" id="KW-0812">Transmembrane</keyword>
<evidence type="ECO:0000256" key="6">
    <source>
        <dbReference type="SAM" id="Phobius"/>
    </source>
</evidence>
<feature type="transmembrane region" description="Helical" evidence="6">
    <location>
        <begin position="284"/>
        <end position="305"/>
    </location>
</feature>
<keyword evidence="8" id="KW-1185">Reference proteome</keyword>
<evidence type="ECO:0000256" key="1">
    <source>
        <dbReference type="ARBA" id="ARBA00004141"/>
    </source>
</evidence>
<dbReference type="Proteomes" id="UP001501759">
    <property type="component" value="Unassembled WGS sequence"/>
</dbReference>
<sequence length="700" mass="75387">MPPDGAVRLPAGPRPPAYAPAVLNVTAILKRLVIGRAMRSEELHETLLPKRLALPIFASDPLSSVAYATQEILLVLTLGGLTYLHFTPWIAAAVVALMTVVVLSYRQVVHAYPSGGGSYEVVSTNLGPSAGLVVAASLLVDYVMTVAVSVASGVDNIISAVPGLVGQRVPLAILFVALLTAMNLRGVRESGRAFATPTYLFIGGVLIMVITGLVRYLFGNAPVAESARYGISPAPGDAHLAGLALLMLVLRAFSSGCTALTGVEAISNGVPAFRKPKPKNAATTMAAMGVTAIAMFAGVTTLAMVSKVHITDDACRLTGLDGDCSSYTQRTVIAQIAAAVFGGEHSVGFYVIQATTALVLILAANTAFNGFPLLASILAQHRYLPRQLHNRGDRLAFSNGILALALVAGLLLWGYRANVTSLIHLYILGVFTSFTLSQLGMVRHWNGELRSERDPATRRRHHSARVVNAVGAVVTGLVLVIVLATKFTEGAWLAVLAATVLWVMMRGIRRHYDAVGAELAVEDPRSELAPPSRVLGIVLVSRLHKPTLRALSYARAFRPDQLEALTVSVDREEATALRERWEEYGIDVPLKIIDSPYREVTRPVVEYVRSIRRESPRDLVAVFVPEYVVGHWWENLLHNQSALWLKSRLLFTPGVMITSVPWQLSSSERANHPTPRAPGAVRRGVPRGTRRAGSRDGRRG</sequence>
<evidence type="ECO:0000256" key="3">
    <source>
        <dbReference type="ARBA" id="ARBA00022989"/>
    </source>
</evidence>
<accession>A0ABP9IP19</accession>
<protein>
    <submittedName>
        <fullName evidence="7">APC family permease</fullName>
    </submittedName>
</protein>
<feature type="transmembrane region" description="Helical" evidence="6">
    <location>
        <begin position="238"/>
        <end position="263"/>
    </location>
</feature>
<feature type="transmembrane region" description="Helical" evidence="6">
    <location>
        <begin position="86"/>
        <end position="105"/>
    </location>
</feature>
<dbReference type="PANTHER" id="PTHR47704">
    <property type="entry name" value="POTASSIUM TRANSPORTER KIMA"/>
    <property type="match status" value="1"/>
</dbReference>
<evidence type="ECO:0000313" key="8">
    <source>
        <dbReference type="Proteomes" id="UP001501759"/>
    </source>
</evidence>
<dbReference type="Pfam" id="PF13520">
    <property type="entry name" value="AA_permease_2"/>
    <property type="match status" value="1"/>
</dbReference>
<feature type="transmembrane region" description="Helical" evidence="6">
    <location>
        <begin position="463"/>
        <end position="484"/>
    </location>
</feature>
<dbReference type="Gene3D" id="1.20.1740.10">
    <property type="entry name" value="Amino acid/polyamine transporter I"/>
    <property type="match status" value="1"/>
</dbReference>
<feature type="transmembrane region" description="Helical" evidence="6">
    <location>
        <begin position="169"/>
        <end position="187"/>
    </location>
</feature>
<feature type="transmembrane region" description="Helical" evidence="6">
    <location>
        <begin position="199"/>
        <end position="218"/>
    </location>
</feature>
<feature type="transmembrane region" description="Helical" evidence="6">
    <location>
        <begin position="421"/>
        <end position="442"/>
    </location>
</feature>
<feature type="transmembrane region" description="Helical" evidence="6">
    <location>
        <begin position="395"/>
        <end position="415"/>
    </location>
</feature>
<feature type="transmembrane region" description="Helical" evidence="6">
    <location>
        <begin position="350"/>
        <end position="374"/>
    </location>
</feature>
<comment type="subcellular location">
    <subcellularLocation>
        <location evidence="1">Membrane</location>
        <topology evidence="1">Multi-pass membrane protein</topology>
    </subcellularLocation>
</comment>
<evidence type="ECO:0000256" key="5">
    <source>
        <dbReference type="SAM" id="MobiDB-lite"/>
    </source>
</evidence>
<comment type="caution">
    <text evidence="7">The sequence shown here is derived from an EMBL/GenBank/DDBJ whole genome shotgun (WGS) entry which is preliminary data.</text>
</comment>
<reference evidence="8" key="1">
    <citation type="journal article" date="2019" name="Int. J. Syst. Evol. Microbiol.">
        <title>The Global Catalogue of Microorganisms (GCM) 10K type strain sequencing project: providing services to taxonomists for standard genome sequencing and annotation.</title>
        <authorList>
            <consortium name="The Broad Institute Genomics Platform"/>
            <consortium name="The Broad Institute Genome Sequencing Center for Infectious Disease"/>
            <person name="Wu L."/>
            <person name="Ma J."/>
        </authorList>
    </citation>
    <scope>NUCLEOTIDE SEQUENCE [LARGE SCALE GENOMIC DNA]</scope>
    <source>
        <strain evidence="8">JCM 18409</strain>
    </source>
</reference>
<dbReference type="PANTHER" id="PTHR47704:SF1">
    <property type="entry name" value="POTASSIUM TRANSPORTER KIMA"/>
    <property type="match status" value="1"/>
</dbReference>
<feature type="transmembrane region" description="Helical" evidence="6">
    <location>
        <begin position="126"/>
        <end position="149"/>
    </location>
</feature>
<dbReference type="InterPro" id="IPR053153">
    <property type="entry name" value="APC_K+_Transporter"/>
</dbReference>
<keyword evidence="4 6" id="KW-0472">Membrane</keyword>
<dbReference type="InterPro" id="IPR002293">
    <property type="entry name" value="AA/rel_permease1"/>
</dbReference>
<feature type="region of interest" description="Disordered" evidence="5">
    <location>
        <begin position="666"/>
        <end position="700"/>
    </location>
</feature>
<dbReference type="EMBL" id="BAABKB010000003">
    <property type="protein sequence ID" value="GAA5002970.1"/>
    <property type="molecule type" value="Genomic_DNA"/>
</dbReference>
<gene>
    <name evidence="7" type="ORF">GCM10023335_18510</name>
</gene>
<proteinExistence type="predicted"/>
<organism evidence="7 8">
    <name type="scientific">Streptomyces siamensis</name>
    <dbReference type="NCBI Taxonomy" id="1274986"/>
    <lineage>
        <taxon>Bacteria</taxon>
        <taxon>Bacillati</taxon>
        <taxon>Actinomycetota</taxon>
        <taxon>Actinomycetes</taxon>
        <taxon>Kitasatosporales</taxon>
        <taxon>Streptomycetaceae</taxon>
        <taxon>Streptomyces</taxon>
    </lineage>
</organism>
<evidence type="ECO:0000256" key="2">
    <source>
        <dbReference type="ARBA" id="ARBA00022692"/>
    </source>
</evidence>
<name>A0ABP9IP19_9ACTN</name>
<feature type="transmembrane region" description="Helical" evidence="6">
    <location>
        <begin position="490"/>
        <end position="508"/>
    </location>
</feature>
<keyword evidence="3 6" id="KW-1133">Transmembrane helix</keyword>
<evidence type="ECO:0000256" key="4">
    <source>
        <dbReference type="ARBA" id="ARBA00023136"/>
    </source>
</evidence>
<evidence type="ECO:0000313" key="7">
    <source>
        <dbReference type="EMBL" id="GAA5002970.1"/>
    </source>
</evidence>